<dbReference type="InterPro" id="IPR052337">
    <property type="entry name" value="SAT4-like"/>
</dbReference>
<dbReference type="InParanoid" id="A0A177CCI0"/>
<evidence type="ECO:0000256" key="7">
    <source>
        <dbReference type="SAM" id="Phobius"/>
    </source>
</evidence>
<feature type="region of interest" description="Disordered" evidence="6">
    <location>
        <begin position="290"/>
        <end position="309"/>
    </location>
</feature>
<feature type="transmembrane region" description="Helical" evidence="7">
    <location>
        <begin position="213"/>
        <end position="231"/>
    </location>
</feature>
<comment type="similarity">
    <text evidence="5">Belongs to the SAT4 family.</text>
</comment>
<keyword evidence="2 7" id="KW-0812">Transmembrane</keyword>
<dbReference type="PANTHER" id="PTHR33048:SF167">
    <property type="entry name" value="INTEGRAL MEMBRANE PROTEIN"/>
    <property type="match status" value="1"/>
</dbReference>
<evidence type="ECO:0000256" key="5">
    <source>
        <dbReference type="ARBA" id="ARBA00038359"/>
    </source>
</evidence>
<dbReference type="EMBL" id="KV441553">
    <property type="protein sequence ID" value="OAG05345.1"/>
    <property type="molecule type" value="Genomic_DNA"/>
</dbReference>
<reference evidence="9 10" key="1">
    <citation type="submission" date="2016-05" db="EMBL/GenBank/DDBJ databases">
        <title>Comparative analysis of secretome profiles of manganese(II)-oxidizing ascomycete fungi.</title>
        <authorList>
            <consortium name="DOE Joint Genome Institute"/>
            <person name="Zeiner C.A."/>
            <person name="Purvine S.O."/>
            <person name="Zink E.M."/>
            <person name="Wu S."/>
            <person name="Pasa-Tolic L."/>
            <person name="Chaput D.L."/>
            <person name="Haridas S."/>
            <person name="Grigoriev I.V."/>
            <person name="Santelli C.M."/>
            <person name="Hansel C.M."/>
        </authorList>
    </citation>
    <scope>NUCLEOTIDE SEQUENCE [LARGE SCALE GENOMIC DNA]</scope>
    <source>
        <strain evidence="9 10">AP3s5-JAC2a</strain>
    </source>
</reference>
<feature type="transmembrane region" description="Helical" evidence="7">
    <location>
        <begin position="128"/>
        <end position="146"/>
    </location>
</feature>
<feature type="transmembrane region" description="Helical" evidence="7">
    <location>
        <begin position="188"/>
        <end position="206"/>
    </location>
</feature>
<dbReference type="Proteomes" id="UP000077069">
    <property type="component" value="Unassembled WGS sequence"/>
</dbReference>
<feature type="region of interest" description="Disordered" evidence="6">
    <location>
        <begin position="316"/>
        <end position="354"/>
    </location>
</feature>
<dbReference type="GeneID" id="28766512"/>
<evidence type="ECO:0000256" key="1">
    <source>
        <dbReference type="ARBA" id="ARBA00004141"/>
    </source>
</evidence>
<feature type="transmembrane region" description="Helical" evidence="7">
    <location>
        <begin position="251"/>
        <end position="271"/>
    </location>
</feature>
<feature type="compositionally biased region" description="Polar residues" evidence="6">
    <location>
        <begin position="290"/>
        <end position="305"/>
    </location>
</feature>
<dbReference type="Pfam" id="PF20684">
    <property type="entry name" value="Fung_rhodopsin"/>
    <property type="match status" value="1"/>
</dbReference>
<evidence type="ECO:0000313" key="9">
    <source>
        <dbReference type="EMBL" id="OAG05345.1"/>
    </source>
</evidence>
<dbReference type="OrthoDB" id="3682774at2759"/>
<protein>
    <recommendedName>
        <fullName evidence="8">Rhodopsin domain-containing protein</fullName>
    </recommendedName>
</protein>
<gene>
    <name evidence="9" type="ORF">CC84DRAFT_1218700</name>
</gene>
<feature type="compositionally biased region" description="Basic and acidic residues" evidence="6">
    <location>
        <begin position="344"/>
        <end position="354"/>
    </location>
</feature>
<dbReference type="STRING" id="1460663.A0A177CCI0"/>
<keyword evidence="3 7" id="KW-1133">Transmembrane helix</keyword>
<feature type="transmembrane region" description="Helical" evidence="7">
    <location>
        <begin position="54"/>
        <end position="73"/>
    </location>
</feature>
<comment type="subcellular location">
    <subcellularLocation>
        <location evidence="1">Membrane</location>
        <topology evidence="1">Multi-pass membrane protein</topology>
    </subcellularLocation>
</comment>
<evidence type="ECO:0000259" key="8">
    <source>
        <dbReference type="Pfam" id="PF20684"/>
    </source>
</evidence>
<evidence type="ECO:0000256" key="3">
    <source>
        <dbReference type="ARBA" id="ARBA00022989"/>
    </source>
</evidence>
<evidence type="ECO:0000256" key="4">
    <source>
        <dbReference type="ARBA" id="ARBA00023136"/>
    </source>
</evidence>
<dbReference type="AlphaFoldDB" id="A0A177CCI0"/>
<dbReference type="RefSeq" id="XP_018035710.1">
    <property type="nucleotide sequence ID" value="XM_018183026.1"/>
</dbReference>
<proteinExistence type="inferred from homology"/>
<evidence type="ECO:0000256" key="6">
    <source>
        <dbReference type="SAM" id="MobiDB-lite"/>
    </source>
</evidence>
<evidence type="ECO:0000313" key="10">
    <source>
        <dbReference type="Proteomes" id="UP000077069"/>
    </source>
</evidence>
<dbReference type="GO" id="GO:0016020">
    <property type="term" value="C:membrane"/>
    <property type="evidence" value="ECO:0007669"/>
    <property type="project" value="UniProtKB-SubCell"/>
</dbReference>
<keyword evidence="10" id="KW-1185">Reference proteome</keyword>
<dbReference type="PANTHER" id="PTHR33048">
    <property type="entry name" value="PTH11-LIKE INTEGRAL MEMBRANE PROTEIN (AFU_ORTHOLOGUE AFUA_5G11245)"/>
    <property type="match status" value="1"/>
</dbReference>
<keyword evidence="4 7" id="KW-0472">Membrane</keyword>
<feature type="transmembrane region" description="Helical" evidence="7">
    <location>
        <begin position="93"/>
        <end position="116"/>
    </location>
</feature>
<accession>A0A177CCI0</accession>
<name>A0A177CCI0_9PLEO</name>
<dbReference type="InterPro" id="IPR049326">
    <property type="entry name" value="Rhodopsin_dom_fungi"/>
</dbReference>
<evidence type="ECO:0000256" key="2">
    <source>
        <dbReference type="ARBA" id="ARBA00022692"/>
    </source>
</evidence>
<feature type="transmembrane region" description="Helical" evidence="7">
    <location>
        <begin position="16"/>
        <end position="34"/>
    </location>
</feature>
<sequence>MAPKNTDPARAAESNLGYLLGVTATFHVVALLFVSMRMYARISLVKAFGRDDALMLASTACVLLGGIVTYILAAQHGLGHHTDTLEKADYHEYLKMTFIQAIVSTIGGMSFLKLSIGCSLLRIGTPPLYTRVLWGLIAFVCLYTVISWGEWAAVCTPVAGFWTKDPKAKCLPTKTHKGFALMNTTCNIFTDICFATIPIPIILGLQMKRKTRIYLISILSLGYVAVVAGIVKTVMQNTKRGDPDQSFTNDIQFWGFIQVNLGIIAACAPALKPLVGGVLRLPSTHLSESRSNNYGPGINGQSKSVSRVRVSTHGLGHNHGWERADSDIELDNASFSSQAGITKPGDKKDDPRVG</sequence>
<feature type="domain" description="Rhodopsin" evidence="8">
    <location>
        <begin position="36"/>
        <end position="275"/>
    </location>
</feature>
<organism evidence="9 10">
    <name type="scientific">Paraphaeosphaeria sporulosa</name>
    <dbReference type="NCBI Taxonomy" id="1460663"/>
    <lineage>
        <taxon>Eukaryota</taxon>
        <taxon>Fungi</taxon>
        <taxon>Dikarya</taxon>
        <taxon>Ascomycota</taxon>
        <taxon>Pezizomycotina</taxon>
        <taxon>Dothideomycetes</taxon>
        <taxon>Pleosporomycetidae</taxon>
        <taxon>Pleosporales</taxon>
        <taxon>Massarineae</taxon>
        <taxon>Didymosphaeriaceae</taxon>
        <taxon>Paraphaeosphaeria</taxon>
    </lineage>
</organism>